<dbReference type="InterPro" id="IPR000717">
    <property type="entry name" value="PCI_dom"/>
</dbReference>
<keyword evidence="6" id="KW-0539">Nucleus</keyword>
<dbReference type="GO" id="GO:0008180">
    <property type="term" value="C:COP9 signalosome"/>
    <property type="evidence" value="ECO:0007669"/>
    <property type="project" value="UniProtKB-KW"/>
</dbReference>
<dbReference type="AlphaFoldDB" id="A0AAV5S8A9"/>
<feature type="chain" id="PRO_5043786623" description="PCI domain-containing protein" evidence="8">
    <location>
        <begin position="18"/>
        <end position="692"/>
    </location>
</feature>
<sequence length="692" mass="79579">MLLYLIGVALLVSSALADSPLYIEELEELVRGPDRRILDALDDDDYTPRSELKIKVDTILAKQSPETQRSYEHIVELKEAQRKRKNAHWQSRADAAGVGNLYEKIKLLQTDLSINEHHAERRTKQLRYYRTFHHGAHHGREHGPVARRCPRSRAGLSSQDRIDDNDDILDEDDDYQMDRSREDEDPFVPVKRGSRHKYLRMDEEFGIARKGEKKDRKTPEPRFSAKSPVAAVKVHNADAVRLSKLLDSYEPNALINRIDFIMEACPPLEKESFLTLVKFLKETKRNAQKYHALYTRAEGKAWGADADVPPMDKEWFETLHASAMSRTDALLHELKKQKDEGVKESTRRAMEELVQHYGKTGQLTEAFKQFNRGMREYCTQMRHIINMYTSWLEMAVLLFEWHRVTPLISQSERAIQEAEEAENQANAPGGRLNRNQYDQVEASRKTNKLLIGTSRSKLHAIVGLSSIESKNYKQACERFLQVEADHLSDPWILAPFDIARYGSLCALATLERSEMKAKCLDSKFRKILETEPMLVEALTCFTRSQFTRFFQLINSIQDAMLLDPYFSSHVTRIYEMIKKRALAQYLAPFAVADLATMATVFGLTTDELCTEIISLMDAGVIRGRFDERTGIIEMRNPDERVQTHQQLADTCDKLCARAEWTVMRALIQSSKVFVATDDSKPSRGKRRTNDES</sequence>
<organism evidence="10 11">
    <name type="scientific">Pristionchus entomophagus</name>
    <dbReference type="NCBI Taxonomy" id="358040"/>
    <lineage>
        <taxon>Eukaryota</taxon>
        <taxon>Metazoa</taxon>
        <taxon>Ecdysozoa</taxon>
        <taxon>Nematoda</taxon>
        <taxon>Chromadorea</taxon>
        <taxon>Rhabditida</taxon>
        <taxon>Rhabditina</taxon>
        <taxon>Diplogasteromorpha</taxon>
        <taxon>Diplogasteroidea</taxon>
        <taxon>Neodiplogasteridae</taxon>
        <taxon>Pristionchus</taxon>
    </lineage>
</organism>
<reference evidence="10" key="1">
    <citation type="submission" date="2023-10" db="EMBL/GenBank/DDBJ databases">
        <title>Genome assembly of Pristionchus species.</title>
        <authorList>
            <person name="Yoshida K."/>
            <person name="Sommer R.J."/>
        </authorList>
    </citation>
    <scope>NUCLEOTIDE SEQUENCE</scope>
    <source>
        <strain evidence="10">RS0144</strain>
    </source>
</reference>
<dbReference type="PANTHER" id="PTHR14145:SF2">
    <property type="entry name" value="COP9 SIGNALOSOME COMPLEX SUBUNIT 1"/>
    <property type="match status" value="1"/>
</dbReference>
<dbReference type="PANTHER" id="PTHR14145">
    <property type="entry name" value="26S PROTESOME SUBUNIT 6"/>
    <property type="match status" value="1"/>
</dbReference>
<dbReference type="Pfam" id="PF01399">
    <property type="entry name" value="PCI"/>
    <property type="match status" value="1"/>
</dbReference>
<evidence type="ECO:0000313" key="10">
    <source>
        <dbReference type="EMBL" id="GMS79201.1"/>
    </source>
</evidence>
<accession>A0AAV5S8A9</accession>
<evidence type="ECO:0000259" key="9">
    <source>
        <dbReference type="PROSITE" id="PS50250"/>
    </source>
</evidence>
<evidence type="ECO:0000256" key="7">
    <source>
        <dbReference type="SAM" id="MobiDB-lite"/>
    </source>
</evidence>
<proteinExistence type="inferred from homology"/>
<dbReference type="Proteomes" id="UP001432027">
    <property type="component" value="Unassembled WGS sequence"/>
</dbReference>
<keyword evidence="11" id="KW-1185">Reference proteome</keyword>
<dbReference type="Pfam" id="PF10602">
    <property type="entry name" value="RPN7"/>
    <property type="match status" value="1"/>
</dbReference>
<evidence type="ECO:0000256" key="3">
    <source>
        <dbReference type="ARBA" id="ARBA00008793"/>
    </source>
</evidence>
<feature type="compositionally biased region" description="Acidic residues" evidence="7">
    <location>
        <begin position="163"/>
        <end position="175"/>
    </location>
</feature>
<comment type="caution">
    <text evidence="10">The sequence shown here is derived from an EMBL/GenBank/DDBJ whole genome shotgun (WGS) entry which is preliminary data.</text>
</comment>
<dbReference type="InterPro" id="IPR045135">
    <property type="entry name" value="Rpn7_N"/>
</dbReference>
<feature type="domain" description="PCI" evidence="9">
    <location>
        <begin position="468"/>
        <end position="639"/>
    </location>
</feature>
<dbReference type="InterPro" id="IPR019585">
    <property type="entry name" value="Rpn7/CSN1"/>
</dbReference>
<name>A0AAV5S8A9_9BILA</name>
<evidence type="ECO:0000256" key="5">
    <source>
        <dbReference type="ARBA" id="ARBA00022790"/>
    </source>
</evidence>
<evidence type="ECO:0000256" key="1">
    <source>
        <dbReference type="ARBA" id="ARBA00004123"/>
    </source>
</evidence>
<feature type="signal peptide" evidence="8">
    <location>
        <begin position="1"/>
        <end position="17"/>
    </location>
</feature>
<dbReference type="GO" id="GO:0005737">
    <property type="term" value="C:cytoplasm"/>
    <property type="evidence" value="ECO:0007669"/>
    <property type="project" value="UniProtKB-SubCell"/>
</dbReference>
<keyword evidence="8" id="KW-0732">Signal</keyword>
<evidence type="ECO:0000256" key="8">
    <source>
        <dbReference type="SAM" id="SignalP"/>
    </source>
</evidence>
<dbReference type="SUPFAM" id="SSF46785">
    <property type="entry name" value="Winged helix' DNA-binding domain"/>
    <property type="match status" value="1"/>
</dbReference>
<evidence type="ECO:0000313" key="11">
    <source>
        <dbReference type="Proteomes" id="UP001432027"/>
    </source>
</evidence>
<dbReference type="InterPro" id="IPR036390">
    <property type="entry name" value="WH_DNA-bd_sf"/>
</dbReference>
<comment type="subcellular location">
    <subcellularLocation>
        <location evidence="2">Cytoplasm</location>
    </subcellularLocation>
    <subcellularLocation>
        <location evidence="1">Nucleus</location>
    </subcellularLocation>
</comment>
<dbReference type="PROSITE" id="PS50250">
    <property type="entry name" value="PCI"/>
    <property type="match status" value="1"/>
</dbReference>
<comment type="similarity">
    <text evidence="3">Belongs to the CSN1 family.</text>
</comment>
<feature type="region of interest" description="Disordered" evidence="7">
    <location>
        <begin position="135"/>
        <end position="189"/>
    </location>
</feature>
<dbReference type="EMBL" id="BTSX01000001">
    <property type="protein sequence ID" value="GMS79201.1"/>
    <property type="molecule type" value="Genomic_DNA"/>
</dbReference>
<evidence type="ECO:0000256" key="2">
    <source>
        <dbReference type="ARBA" id="ARBA00004496"/>
    </source>
</evidence>
<keyword evidence="4" id="KW-0963">Cytoplasm</keyword>
<dbReference type="SMART" id="SM00088">
    <property type="entry name" value="PINT"/>
    <property type="match status" value="1"/>
</dbReference>
<evidence type="ECO:0000256" key="6">
    <source>
        <dbReference type="ARBA" id="ARBA00023242"/>
    </source>
</evidence>
<protein>
    <recommendedName>
        <fullName evidence="9">PCI domain-containing protein</fullName>
    </recommendedName>
</protein>
<feature type="non-terminal residue" evidence="10">
    <location>
        <position position="692"/>
    </location>
</feature>
<dbReference type="Gene3D" id="1.25.40.570">
    <property type="match status" value="1"/>
</dbReference>
<keyword evidence="5" id="KW-0736">Signalosome</keyword>
<evidence type="ECO:0000256" key="4">
    <source>
        <dbReference type="ARBA" id="ARBA00022490"/>
    </source>
</evidence>
<gene>
    <name evidence="10" type="ORF">PENTCL1PPCAC_1376</name>
</gene>